<gene>
    <name evidence="1" type="ORF">CYNAS_LOCUS16053</name>
</gene>
<sequence length="170" mass="18935">MSRKSSASTSDENLGQRTVATSVIRDTGTKVQLMFKAHGLKKRKSLFNTIVTVFKKVCLNASSLQPSTPSRLLSNGKFTKFDLRPHSISFILEVQTEKKLKKGNNNRVETFACEIKQFPTSVNPDSAEFEVLEPASGECFILLSLIKMDNLAVNWKEFLESNGTLDVTCI</sequence>
<evidence type="ECO:0000313" key="2">
    <source>
        <dbReference type="Proteomes" id="UP001176961"/>
    </source>
</evidence>
<name>A0AA36MB27_CYLNA</name>
<proteinExistence type="predicted"/>
<keyword evidence="2" id="KW-1185">Reference proteome</keyword>
<accession>A0AA36MB27</accession>
<dbReference type="Proteomes" id="UP001176961">
    <property type="component" value="Unassembled WGS sequence"/>
</dbReference>
<dbReference type="AlphaFoldDB" id="A0AA36MB27"/>
<evidence type="ECO:0000313" key="1">
    <source>
        <dbReference type="EMBL" id="CAJ0604070.1"/>
    </source>
</evidence>
<dbReference type="EMBL" id="CATQJL010000305">
    <property type="protein sequence ID" value="CAJ0604070.1"/>
    <property type="molecule type" value="Genomic_DNA"/>
</dbReference>
<protein>
    <submittedName>
        <fullName evidence="1">Uncharacterized protein</fullName>
    </submittedName>
</protein>
<comment type="caution">
    <text evidence="1">The sequence shown here is derived from an EMBL/GenBank/DDBJ whole genome shotgun (WGS) entry which is preliminary data.</text>
</comment>
<reference evidence="1" key="1">
    <citation type="submission" date="2023-07" db="EMBL/GenBank/DDBJ databases">
        <authorList>
            <consortium name="CYATHOMIX"/>
        </authorList>
    </citation>
    <scope>NUCLEOTIDE SEQUENCE</scope>
    <source>
        <strain evidence="1">N/A</strain>
    </source>
</reference>
<organism evidence="1 2">
    <name type="scientific">Cylicocyclus nassatus</name>
    <name type="common">Nematode worm</name>
    <dbReference type="NCBI Taxonomy" id="53992"/>
    <lineage>
        <taxon>Eukaryota</taxon>
        <taxon>Metazoa</taxon>
        <taxon>Ecdysozoa</taxon>
        <taxon>Nematoda</taxon>
        <taxon>Chromadorea</taxon>
        <taxon>Rhabditida</taxon>
        <taxon>Rhabditina</taxon>
        <taxon>Rhabditomorpha</taxon>
        <taxon>Strongyloidea</taxon>
        <taxon>Strongylidae</taxon>
        <taxon>Cylicocyclus</taxon>
    </lineage>
</organism>